<dbReference type="AlphaFoldDB" id="A0A9J5ZEZ2"/>
<dbReference type="SUPFAM" id="SSF54001">
    <property type="entry name" value="Cysteine proteinases"/>
    <property type="match status" value="1"/>
</dbReference>
<organism evidence="3 4">
    <name type="scientific">Solanum commersonii</name>
    <name type="common">Commerson's wild potato</name>
    <name type="synonym">Commerson's nightshade</name>
    <dbReference type="NCBI Taxonomy" id="4109"/>
    <lineage>
        <taxon>Eukaryota</taxon>
        <taxon>Viridiplantae</taxon>
        <taxon>Streptophyta</taxon>
        <taxon>Embryophyta</taxon>
        <taxon>Tracheophyta</taxon>
        <taxon>Spermatophyta</taxon>
        <taxon>Magnoliopsida</taxon>
        <taxon>eudicotyledons</taxon>
        <taxon>Gunneridae</taxon>
        <taxon>Pentapetalae</taxon>
        <taxon>asterids</taxon>
        <taxon>lamiids</taxon>
        <taxon>Solanales</taxon>
        <taxon>Solanaceae</taxon>
        <taxon>Solanoideae</taxon>
        <taxon>Solaneae</taxon>
        <taxon>Solanum</taxon>
    </lineage>
</organism>
<keyword evidence="4" id="KW-1185">Reference proteome</keyword>
<dbReference type="PANTHER" id="PTHR12411">
    <property type="entry name" value="CYSTEINE PROTEASE FAMILY C1-RELATED"/>
    <property type="match status" value="1"/>
</dbReference>
<gene>
    <name evidence="3" type="ORF">H5410_020679</name>
</gene>
<protein>
    <recommendedName>
        <fullName evidence="2">Peptidase C1A papain C-terminal domain-containing protein</fullName>
    </recommendedName>
</protein>
<accession>A0A9J5ZEZ2</accession>
<dbReference type="InterPro" id="IPR000668">
    <property type="entry name" value="Peptidase_C1A_C"/>
</dbReference>
<dbReference type="Proteomes" id="UP000824120">
    <property type="component" value="Chromosome 4"/>
</dbReference>
<comment type="caution">
    <text evidence="3">The sequence shown here is derived from an EMBL/GenBank/DDBJ whole genome shotgun (WGS) entry which is preliminary data.</text>
</comment>
<proteinExistence type="inferred from homology"/>
<reference evidence="3 4" key="1">
    <citation type="submission" date="2020-09" db="EMBL/GenBank/DDBJ databases">
        <title>De no assembly of potato wild relative species, Solanum commersonii.</title>
        <authorList>
            <person name="Cho K."/>
        </authorList>
    </citation>
    <scope>NUCLEOTIDE SEQUENCE [LARGE SCALE GENOMIC DNA]</scope>
    <source>
        <strain evidence="3">LZ3.2</strain>
        <tissue evidence="3">Leaf</tissue>
    </source>
</reference>
<dbReference type="SMART" id="SM00645">
    <property type="entry name" value="Pept_C1"/>
    <property type="match status" value="1"/>
</dbReference>
<sequence length="207" mass="23443">MGKNNKVVFLFITNRQWFYSSCWACAGVGAITVVDAIEPKRAVIPLSKQQVINCVLEKYPNPELEKTLKENECPPANAFLVYQFAMDYGIVEEYKYPNTMERGVCKCGGDRVRISKRRIRKQPITCDIIAYPSIHEHKGKVTYKPTAYEIANKSLYEAHGHVVLIVGYGKVKNGNEFYSLQNSWGGKWGHEGFARSLASNLAYPIIK</sequence>
<evidence type="ECO:0000259" key="2">
    <source>
        <dbReference type="SMART" id="SM00645"/>
    </source>
</evidence>
<dbReference type="Pfam" id="PF00112">
    <property type="entry name" value="Peptidase_C1"/>
    <property type="match status" value="1"/>
</dbReference>
<evidence type="ECO:0000313" key="4">
    <source>
        <dbReference type="Proteomes" id="UP000824120"/>
    </source>
</evidence>
<dbReference type="GO" id="GO:0006508">
    <property type="term" value="P:proteolysis"/>
    <property type="evidence" value="ECO:0007669"/>
    <property type="project" value="InterPro"/>
</dbReference>
<evidence type="ECO:0000313" key="3">
    <source>
        <dbReference type="EMBL" id="KAG5609398.1"/>
    </source>
</evidence>
<dbReference type="InterPro" id="IPR038765">
    <property type="entry name" value="Papain-like_cys_pep_sf"/>
</dbReference>
<dbReference type="EMBL" id="JACXVP010000004">
    <property type="protein sequence ID" value="KAG5609398.1"/>
    <property type="molecule type" value="Genomic_DNA"/>
</dbReference>
<dbReference type="OrthoDB" id="10448268at2759"/>
<dbReference type="GO" id="GO:0008234">
    <property type="term" value="F:cysteine-type peptidase activity"/>
    <property type="evidence" value="ECO:0007669"/>
    <property type="project" value="InterPro"/>
</dbReference>
<dbReference type="Gene3D" id="3.90.70.10">
    <property type="entry name" value="Cysteine proteinases"/>
    <property type="match status" value="1"/>
</dbReference>
<feature type="domain" description="Peptidase C1A papain C-terminal" evidence="2">
    <location>
        <begin position="8"/>
        <end position="205"/>
    </location>
</feature>
<evidence type="ECO:0000256" key="1">
    <source>
        <dbReference type="ARBA" id="ARBA00008455"/>
    </source>
</evidence>
<dbReference type="InterPro" id="IPR013128">
    <property type="entry name" value="Peptidase_C1A"/>
</dbReference>
<comment type="similarity">
    <text evidence="1">Belongs to the peptidase C1 family.</text>
</comment>
<feature type="non-terminal residue" evidence="3">
    <location>
        <position position="1"/>
    </location>
</feature>
<name>A0A9J5ZEZ2_SOLCO</name>